<comment type="caution">
    <text evidence="1">The sequence shown here is derived from an EMBL/GenBank/DDBJ whole genome shotgun (WGS) entry which is preliminary data.</text>
</comment>
<dbReference type="EMBL" id="JAGGLV010000004">
    <property type="protein sequence ID" value="MBP2111542.1"/>
    <property type="molecule type" value="Genomic_DNA"/>
</dbReference>
<protein>
    <submittedName>
        <fullName evidence="1">Uncharacterized protein</fullName>
    </submittedName>
</protein>
<evidence type="ECO:0000313" key="2">
    <source>
        <dbReference type="Proteomes" id="UP000773462"/>
    </source>
</evidence>
<sequence length="49" mass="5466">MEKVQLLSPKPAFGGSWAELNALFPIKFPSVPISRKLDVLNPPMIVLKF</sequence>
<accession>A0ABS4NN97</accession>
<name>A0ABS4NN97_9BACL</name>
<gene>
    <name evidence="1" type="ORF">J2Z70_001683</name>
</gene>
<dbReference type="Proteomes" id="UP000773462">
    <property type="component" value="Unassembled WGS sequence"/>
</dbReference>
<proteinExistence type="predicted"/>
<organism evidence="1 2">
    <name type="scientific">Paenibacillus silagei</name>
    <dbReference type="NCBI Taxonomy" id="1670801"/>
    <lineage>
        <taxon>Bacteria</taxon>
        <taxon>Bacillati</taxon>
        <taxon>Bacillota</taxon>
        <taxon>Bacilli</taxon>
        <taxon>Bacillales</taxon>
        <taxon>Paenibacillaceae</taxon>
        <taxon>Paenibacillus</taxon>
    </lineage>
</organism>
<keyword evidence="2" id="KW-1185">Reference proteome</keyword>
<evidence type="ECO:0000313" key="1">
    <source>
        <dbReference type="EMBL" id="MBP2111542.1"/>
    </source>
</evidence>
<reference evidence="1 2" key="1">
    <citation type="submission" date="2021-03" db="EMBL/GenBank/DDBJ databases">
        <title>Genomic Encyclopedia of Type Strains, Phase IV (KMG-IV): sequencing the most valuable type-strain genomes for metagenomic binning, comparative biology and taxonomic classification.</title>
        <authorList>
            <person name="Goeker M."/>
        </authorList>
    </citation>
    <scope>NUCLEOTIDE SEQUENCE [LARGE SCALE GENOMIC DNA]</scope>
    <source>
        <strain evidence="1 2">DSM 101953</strain>
    </source>
</reference>